<reference evidence="2 3" key="1">
    <citation type="journal article" date="2013" name="Front. Microbiol.">
        <title>Comparative genomic analyses of the cyanobacterium, Lyngbya aestuarii BL J, a powerful hydrogen producer.</title>
        <authorList>
            <person name="Kothari A."/>
            <person name="Vaughn M."/>
            <person name="Garcia-Pichel F."/>
        </authorList>
    </citation>
    <scope>NUCLEOTIDE SEQUENCE [LARGE SCALE GENOMIC DNA]</scope>
    <source>
        <strain evidence="2 3">BL J</strain>
    </source>
</reference>
<comment type="caution">
    <text evidence="2">The sequence shown here is derived from an EMBL/GenBank/DDBJ whole genome shotgun (WGS) entry which is preliminary data.</text>
</comment>
<feature type="transmembrane region" description="Helical" evidence="1">
    <location>
        <begin position="395"/>
        <end position="419"/>
    </location>
</feature>
<feature type="transmembrane region" description="Helical" evidence="1">
    <location>
        <begin position="54"/>
        <end position="75"/>
    </location>
</feature>
<dbReference type="EMBL" id="AUZM01000042">
    <property type="protein sequence ID" value="ERT06129.1"/>
    <property type="molecule type" value="Genomic_DNA"/>
</dbReference>
<feature type="transmembrane region" description="Helical" evidence="1">
    <location>
        <begin position="314"/>
        <end position="331"/>
    </location>
</feature>
<evidence type="ECO:0000313" key="2">
    <source>
        <dbReference type="EMBL" id="ERT06129.1"/>
    </source>
</evidence>
<feature type="transmembrane region" description="Helical" evidence="1">
    <location>
        <begin position="132"/>
        <end position="158"/>
    </location>
</feature>
<accession>U7QE08</accession>
<evidence type="ECO:0000256" key="1">
    <source>
        <dbReference type="SAM" id="Phobius"/>
    </source>
</evidence>
<feature type="transmembrane region" description="Helical" evidence="1">
    <location>
        <begin position="426"/>
        <end position="447"/>
    </location>
</feature>
<proteinExistence type="predicted"/>
<protein>
    <submittedName>
        <fullName evidence="2">Putative membrane protein</fullName>
    </submittedName>
</protein>
<dbReference type="OrthoDB" id="458286at2"/>
<keyword evidence="1" id="KW-0812">Transmembrane</keyword>
<keyword evidence="1" id="KW-0472">Membrane</keyword>
<feature type="transmembrane region" description="Helical" evidence="1">
    <location>
        <begin position="28"/>
        <end position="48"/>
    </location>
</feature>
<organism evidence="2 3">
    <name type="scientific">Lyngbya aestuarii BL J</name>
    <dbReference type="NCBI Taxonomy" id="1348334"/>
    <lineage>
        <taxon>Bacteria</taxon>
        <taxon>Bacillati</taxon>
        <taxon>Cyanobacteriota</taxon>
        <taxon>Cyanophyceae</taxon>
        <taxon>Oscillatoriophycideae</taxon>
        <taxon>Oscillatoriales</taxon>
        <taxon>Microcoleaceae</taxon>
        <taxon>Lyngbya</taxon>
    </lineage>
</organism>
<evidence type="ECO:0000313" key="3">
    <source>
        <dbReference type="Proteomes" id="UP000017127"/>
    </source>
</evidence>
<keyword evidence="3" id="KW-1185">Reference proteome</keyword>
<gene>
    <name evidence="2" type="ORF">M595_3940</name>
</gene>
<sequence>MTQTVFKPFREFNPQLLRELKGRLKSRNIIAVVALSLLAQIGAVHGLKYEWFDIFLVLSLGAMSATLAIGTFILVSDLDEEERRGTLDFIRLTPQSATHIFIGKLLGVPCLLYLAIALALPLQFCSGLLSNFSFIDILGFDVILIFRCVFVLSLAIFFGLIKGNIVGLKPWLASAFVLFCLFVFLVMFPTTPTLNNGWDAIKLFSPSPLLPYFLPEYPQQHIFDRNVQYYITGLHKLRWFYLPIGANALNLSLFYIVNYVVWTRLTFQGIQRLFHNPISTIISKRQSYVITACFTLLCLGFSIQNFGLANYQDLLAQNFLFFFGLIAVLSPHRLTLKDWIRDSVKLTQKTDLISDLVWGEKSPAIIAIAINLLIVSVPIGVVTLLTINSFPAKDILLFGLFLNASFILLFASLAQLMLLMKTKRRALWTTGILSTMIILPQIVFSLLEIYPHQQPLPFLFTVLFFAGFRQVDLASILWVFVSQSLVLAVLNLQFVRRLKTIEKYSKLLVS</sequence>
<dbReference type="Proteomes" id="UP000017127">
    <property type="component" value="Unassembled WGS sequence"/>
</dbReference>
<dbReference type="RefSeq" id="WP_023067666.1">
    <property type="nucleotide sequence ID" value="NZ_AUZM01000042.1"/>
</dbReference>
<feature type="transmembrane region" description="Helical" evidence="1">
    <location>
        <begin position="170"/>
        <end position="188"/>
    </location>
</feature>
<feature type="transmembrane region" description="Helical" evidence="1">
    <location>
        <begin position="288"/>
        <end position="308"/>
    </location>
</feature>
<keyword evidence="1" id="KW-1133">Transmembrane helix</keyword>
<feature type="transmembrane region" description="Helical" evidence="1">
    <location>
        <begin position="239"/>
        <end position="262"/>
    </location>
</feature>
<name>U7QE08_9CYAN</name>
<feature type="transmembrane region" description="Helical" evidence="1">
    <location>
        <begin position="364"/>
        <end position="389"/>
    </location>
</feature>
<feature type="transmembrane region" description="Helical" evidence="1">
    <location>
        <begin position="96"/>
        <end position="120"/>
    </location>
</feature>
<feature type="transmembrane region" description="Helical" evidence="1">
    <location>
        <begin position="473"/>
        <end position="495"/>
    </location>
</feature>
<dbReference type="AlphaFoldDB" id="U7QE08"/>